<name>A0A0C2X0Y3_SERVB</name>
<keyword evidence="2" id="KW-1185">Reference proteome</keyword>
<sequence>MSSPANLNITGVNPDVNNLTESNTLDLGSSRLPAEYDLVAMYAGHVIAKQLSGVVFSSFTKI</sequence>
<protein>
    <submittedName>
        <fullName evidence="1">Uncharacterized protein</fullName>
    </submittedName>
</protein>
<accession>A0A0C2X0Y3</accession>
<evidence type="ECO:0000313" key="1">
    <source>
        <dbReference type="EMBL" id="KIM31938.1"/>
    </source>
</evidence>
<dbReference type="EMBL" id="KN824281">
    <property type="protein sequence ID" value="KIM31938.1"/>
    <property type="molecule type" value="Genomic_DNA"/>
</dbReference>
<dbReference type="AlphaFoldDB" id="A0A0C2X0Y3"/>
<reference evidence="1 2" key="1">
    <citation type="submission" date="2014-04" db="EMBL/GenBank/DDBJ databases">
        <authorList>
            <consortium name="DOE Joint Genome Institute"/>
            <person name="Kuo A."/>
            <person name="Zuccaro A."/>
            <person name="Kohler A."/>
            <person name="Nagy L.G."/>
            <person name="Floudas D."/>
            <person name="Copeland A."/>
            <person name="Barry K.W."/>
            <person name="Cichocki N."/>
            <person name="Veneault-Fourrey C."/>
            <person name="LaButti K."/>
            <person name="Lindquist E.A."/>
            <person name="Lipzen A."/>
            <person name="Lundell T."/>
            <person name="Morin E."/>
            <person name="Murat C."/>
            <person name="Sun H."/>
            <person name="Tunlid A."/>
            <person name="Henrissat B."/>
            <person name="Grigoriev I.V."/>
            <person name="Hibbett D.S."/>
            <person name="Martin F."/>
            <person name="Nordberg H.P."/>
            <person name="Cantor M.N."/>
            <person name="Hua S.X."/>
        </authorList>
    </citation>
    <scope>NUCLEOTIDE SEQUENCE [LARGE SCALE GENOMIC DNA]</scope>
    <source>
        <strain evidence="1 2">MAFF 305830</strain>
    </source>
</reference>
<dbReference type="HOGENOM" id="CLU_2905592_0_0_1"/>
<proteinExistence type="predicted"/>
<organism evidence="1 2">
    <name type="scientific">Serendipita vermifera MAFF 305830</name>
    <dbReference type="NCBI Taxonomy" id="933852"/>
    <lineage>
        <taxon>Eukaryota</taxon>
        <taxon>Fungi</taxon>
        <taxon>Dikarya</taxon>
        <taxon>Basidiomycota</taxon>
        <taxon>Agaricomycotina</taxon>
        <taxon>Agaricomycetes</taxon>
        <taxon>Sebacinales</taxon>
        <taxon>Serendipitaceae</taxon>
        <taxon>Serendipita</taxon>
    </lineage>
</organism>
<dbReference type="Proteomes" id="UP000054097">
    <property type="component" value="Unassembled WGS sequence"/>
</dbReference>
<reference evidence="2" key="2">
    <citation type="submission" date="2015-01" db="EMBL/GenBank/DDBJ databases">
        <title>Evolutionary Origins and Diversification of the Mycorrhizal Mutualists.</title>
        <authorList>
            <consortium name="DOE Joint Genome Institute"/>
            <consortium name="Mycorrhizal Genomics Consortium"/>
            <person name="Kohler A."/>
            <person name="Kuo A."/>
            <person name="Nagy L.G."/>
            <person name="Floudas D."/>
            <person name="Copeland A."/>
            <person name="Barry K.W."/>
            <person name="Cichocki N."/>
            <person name="Veneault-Fourrey C."/>
            <person name="LaButti K."/>
            <person name="Lindquist E.A."/>
            <person name="Lipzen A."/>
            <person name="Lundell T."/>
            <person name="Morin E."/>
            <person name="Murat C."/>
            <person name="Riley R."/>
            <person name="Ohm R."/>
            <person name="Sun H."/>
            <person name="Tunlid A."/>
            <person name="Henrissat B."/>
            <person name="Grigoriev I.V."/>
            <person name="Hibbett D.S."/>
            <person name="Martin F."/>
        </authorList>
    </citation>
    <scope>NUCLEOTIDE SEQUENCE [LARGE SCALE GENOMIC DNA]</scope>
    <source>
        <strain evidence="2">MAFF 305830</strain>
    </source>
</reference>
<gene>
    <name evidence="1" type="ORF">M408DRAFT_241134</name>
</gene>
<evidence type="ECO:0000313" key="2">
    <source>
        <dbReference type="Proteomes" id="UP000054097"/>
    </source>
</evidence>